<comment type="caution">
    <text evidence="1">The sequence shown here is derived from an EMBL/GenBank/DDBJ whole genome shotgun (WGS) entry which is preliminary data.</text>
</comment>
<name>A6BIC0_9FIRM</name>
<reference evidence="1 2" key="1">
    <citation type="submission" date="2007-03" db="EMBL/GenBank/DDBJ databases">
        <authorList>
            <person name="Fulton L."/>
            <person name="Clifton S."/>
            <person name="Fulton B."/>
            <person name="Xu J."/>
            <person name="Minx P."/>
            <person name="Pepin K.H."/>
            <person name="Johnson M."/>
            <person name="Thiruvilangam P."/>
            <person name="Bhonagiri V."/>
            <person name="Nash W.E."/>
            <person name="Mardis E.R."/>
            <person name="Wilson R.K."/>
        </authorList>
    </citation>
    <scope>NUCLEOTIDE SEQUENCE [LARGE SCALE GENOMIC DNA]</scope>
    <source>
        <strain evidence="1 2">DSM 13814</strain>
    </source>
</reference>
<evidence type="ECO:0000313" key="2">
    <source>
        <dbReference type="Proteomes" id="UP000004016"/>
    </source>
</evidence>
<dbReference type="EMBL" id="AAXB02000011">
    <property type="protein sequence ID" value="EDM62655.1"/>
    <property type="molecule type" value="Genomic_DNA"/>
</dbReference>
<dbReference type="AntiFam" id="ANF00010">
    <property type="entry name" value="tRNA translation"/>
</dbReference>
<reference evidence="1 2" key="2">
    <citation type="submission" date="2007-04" db="EMBL/GenBank/DDBJ databases">
        <title>Draft genome sequence of Dorea longicatena (DSM 13814).</title>
        <authorList>
            <person name="Sudarsanam P."/>
            <person name="Ley R."/>
            <person name="Guruge J."/>
            <person name="Turnbaugh P.J."/>
            <person name="Mahowald M."/>
            <person name="Liep D."/>
            <person name="Gordon J."/>
        </authorList>
    </citation>
    <scope>NUCLEOTIDE SEQUENCE [LARGE SCALE GENOMIC DNA]</scope>
    <source>
        <strain evidence="1 2">DSM 13814</strain>
    </source>
</reference>
<sequence length="59" mass="6268">MGTTKDGPVAQLVRAPPCHGGGREFESLLGRLYGIIAQLGEHLPYKQRVIGSSPIGPIK</sequence>
<accession>A6BIC0</accession>
<gene>
    <name evidence="1" type="ORF">DORLON_02056</name>
</gene>
<organism evidence="1 2">
    <name type="scientific">Dorea longicatena DSM 13814</name>
    <dbReference type="NCBI Taxonomy" id="411462"/>
    <lineage>
        <taxon>Bacteria</taxon>
        <taxon>Bacillati</taxon>
        <taxon>Bacillota</taxon>
        <taxon>Clostridia</taxon>
        <taxon>Lachnospirales</taxon>
        <taxon>Lachnospiraceae</taxon>
        <taxon>Dorea</taxon>
    </lineage>
</organism>
<dbReference type="eggNOG" id="ENOG503399G">
    <property type="taxonomic scope" value="Bacteria"/>
</dbReference>
<dbReference type="AlphaFoldDB" id="A6BIC0"/>
<dbReference type="HOGENOM" id="CLU_2953025_0_0_9"/>
<dbReference type="AntiFam" id="ANF00013">
    <property type="entry name" value="tRNA translation"/>
</dbReference>
<evidence type="ECO:0000313" key="1">
    <source>
        <dbReference type="EMBL" id="EDM62655.1"/>
    </source>
</evidence>
<dbReference type="Proteomes" id="UP000004016">
    <property type="component" value="Unassembled WGS sequence"/>
</dbReference>
<proteinExistence type="predicted"/>
<protein>
    <submittedName>
        <fullName evidence="1">Uncharacterized protein</fullName>
    </submittedName>
</protein>